<dbReference type="Gene3D" id="6.20.230.10">
    <property type="match status" value="1"/>
</dbReference>
<reference evidence="1 2" key="1">
    <citation type="journal article" date="2017" name="Sci. Rep.">
        <title>Characterization and diversity of phages infecting Aeromonas salmonicida subsp. salmonicida.</title>
        <authorList>
            <person name="Vincent A.T."/>
            <person name="Paquet V.E."/>
            <person name="Bernatchez A."/>
            <person name="Tremblay D.M."/>
            <person name="Moineau S."/>
            <person name="Charette S.J."/>
        </authorList>
    </citation>
    <scope>NUCLEOTIDE SEQUENCE [LARGE SCALE GENOMIC DNA]</scope>
</reference>
<accession>A0A219YBU6</accession>
<name>A0A219YBU6_9CAUD</name>
<dbReference type="Gene3D" id="1.20.5.320">
    <property type="entry name" value="6-Phosphogluconate Dehydrogenase, domain 3"/>
    <property type="match status" value="2"/>
</dbReference>
<protein>
    <submittedName>
        <fullName evidence="1">Neck whiskers</fullName>
    </submittedName>
</protein>
<evidence type="ECO:0000313" key="1">
    <source>
        <dbReference type="EMBL" id="APU01484.1"/>
    </source>
</evidence>
<dbReference type="SUPFAM" id="SSF58046">
    <property type="entry name" value="Fibritin"/>
    <property type="match status" value="1"/>
</dbReference>
<sequence>MEIIKPILDDLKYTTEVPVAGSGQQQIDWVKNGERSVGADPTIVGDKSGVINRTSVQVSTNVDILDKNQDTMLETVNEIITKVNIHDEIINSGDGLDLYERVDALEDITTTHSNEITILKDVDTVTEVKIKSISDNIGVGDPSMRYRTLREDDLHIKRMIGNYTDFNIDGDPAPGVTANGVKGQVERNYNSLVNQGSRITALEKWWDDSTPASLMEEVNQIRSELGDSNGNPETIYNRIDSLESSEETNTPIVENLVTHTGLDEFPLQYLDVETETYIDIDTLIDYSKNNKKDIDYIADITKQSANKIDDIDRSLGSPADSTLNPSAWGKINDLGLRVATNEIILGASPLDGLQGKVGAIDIREAGHFTDLDNRVGNLTETVNVEYRTAISDLQKTVSDPNTGLYVKMEGSKKPSDVDFVKKGVYLSSKEMYDGMFQEYQSGNGYATNPTDQVTRSAWAREYDGTKWDWRNIFKTDFLLGEDNKIKAADDTNVLSYTLGSDGKYIPTIGHNGTTKVRVLGELIGNVYLEQTSDIIKFGQILFGSTDRTVSVGQLDKSFVISGKNNSSLKYLTSNGEYEVLHVGNYNSYISDINPENGFTLDQDSKIGYAGADFIKLVGSDFVLGSAQTTMTIDSNINKLVLDPMGSIKFNVGIDTERTVVSQSSNKIIFGDADAQNVLSTDFYVQGPASTLYKVWHQGMDAPSDGSFYARKNNQWEVITSGSGGSGNIPEVPQSGKAYARVNDDGVGAWQEVGGRDIQLGTNVAIRATTNGGVVNAISVDSASVTTHIGAASGFVKLEGVVNDFVLNRKISTALGSVIDRGASSLVIGDATNVVPVYSTGALYVGLVGSASKVWTDADDAPNDTNFYARKGKQWTLIHDGVDPNKDVVINSTKAYKIGTYDVAKVETVGVDKLMKIGDNTTFLEFAGKVTQMKITEVGANNSFGISTTISGQSVNMLSISQPTIEKFIQLGDSTVPIRVNATQMTINGDEILTKNEFEAPDDGNKYVRQDGEWTRAYYYGDFATDAPATPKEGDLFFEFIN</sequence>
<proteinExistence type="predicted"/>
<evidence type="ECO:0000313" key="2">
    <source>
        <dbReference type="Proteomes" id="UP000225215"/>
    </source>
</evidence>
<organism evidence="1 2">
    <name type="scientific">Aeromonas phage 65.2</name>
    <dbReference type="NCBI Taxonomy" id="1932896"/>
    <lineage>
        <taxon>Viruses</taxon>
        <taxon>Duplodnaviria</taxon>
        <taxon>Heunggongvirae</taxon>
        <taxon>Uroviricota</taxon>
        <taxon>Caudoviricetes</taxon>
        <taxon>Pantevenvirales</taxon>
        <taxon>Straboviridae</taxon>
        <taxon>Emmerichvirinae</taxon>
        <taxon>Ishigurovirus</taxon>
        <taxon>Ishigurovirus osborne</taxon>
    </lineage>
</organism>
<dbReference type="EMBL" id="KY290955">
    <property type="protein sequence ID" value="APU01484.1"/>
    <property type="molecule type" value="Genomic_DNA"/>
</dbReference>
<dbReference type="Proteomes" id="UP000225215">
    <property type="component" value="Segment"/>
</dbReference>